<feature type="compositionally biased region" description="Polar residues" evidence="1">
    <location>
        <begin position="110"/>
        <end position="123"/>
    </location>
</feature>
<feature type="domain" description="Homologous recombination OB-fold protein OB-fold" evidence="2">
    <location>
        <begin position="429"/>
        <end position="511"/>
    </location>
</feature>
<accession>A0A9N7V0E1</accession>
<evidence type="ECO:0000259" key="2">
    <source>
        <dbReference type="Pfam" id="PF15072"/>
    </source>
</evidence>
<feature type="compositionally biased region" description="Acidic residues" evidence="1">
    <location>
        <begin position="598"/>
        <end position="619"/>
    </location>
</feature>
<feature type="region of interest" description="Disordered" evidence="1">
    <location>
        <begin position="47"/>
        <end position="84"/>
    </location>
</feature>
<feature type="compositionally biased region" description="Low complexity" evidence="1">
    <location>
        <begin position="167"/>
        <end position="176"/>
    </location>
</feature>
<protein>
    <recommendedName>
        <fullName evidence="2">Homologous recombination OB-fold protein OB-fold domain-containing protein</fullName>
    </recommendedName>
</protein>
<evidence type="ECO:0000313" key="4">
    <source>
        <dbReference type="Proteomes" id="UP001153269"/>
    </source>
</evidence>
<feature type="region of interest" description="Disordered" evidence="1">
    <location>
        <begin position="96"/>
        <end position="123"/>
    </location>
</feature>
<feature type="compositionally biased region" description="Pro residues" evidence="1">
    <location>
        <begin position="157"/>
        <end position="166"/>
    </location>
</feature>
<feature type="compositionally biased region" description="Basic and acidic residues" evidence="1">
    <location>
        <begin position="559"/>
        <end position="569"/>
    </location>
</feature>
<dbReference type="Proteomes" id="UP001153269">
    <property type="component" value="Unassembled WGS sequence"/>
</dbReference>
<feature type="compositionally biased region" description="Low complexity" evidence="1">
    <location>
        <begin position="583"/>
        <end position="597"/>
    </location>
</feature>
<dbReference type="PANTHER" id="PTHR14523">
    <property type="entry name" value="UNCHARACTERIZED PROTEIN C17ORF53 HOMOLOG"/>
    <property type="match status" value="1"/>
</dbReference>
<gene>
    <name evidence="3" type="ORF">PLEPLA_LOCUS28189</name>
</gene>
<proteinExistence type="predicted"/>
<dbReference type="EMBL" id="CADEAL010002447">
    <property type="protein sequence ID" value="CAB1440423.1"/>
    <property type="molecule type" value="Genomic_DNA"/>
</dbReference>
<feature type="region of interest" description="Disordered" evidence="1">
    <location>
        <begin position="14"/>
        <end position="35"/>
    </location>
</feature>
<dbReference type="PANTHER" id="PTHR14523:SF1">
    <property type="entry name" value="HOMOLOGOUS RECOMBINATION OB-FOLD PROTEIN"/>
    <property type="match status" value="1"/>
</dbReference>
<sequence>MTCKLNGLFSIGEDFDDEDLPGTDRSVRSASGASDVAAVVSSCSLRAPTAAHTEPERKHLQRSAQRSTAASSSSNSSTHTDAAAAAGQTVVVGLRQLSTSSSSSSSSSSQPHSLRPPTQNNTLLAQQPKPCAAQDDFDDWDVDLADLDECDGQMGQPPQPPAPSPSAPTAEPASSAKTLRAPTCGGLQTLPDRTLREVNAARQPCSSSNHNLPSQILSSIRVRSPLPRPAFLPPHSPGFFSGLTSTSPAPSPISRSLIRPQPPQRLWSTPGPSPQARGFFETVSPAPSSSTNSTMLSPHPLRTPLLTNRLVQLVSASNRLPSKRPHSEPHRTRTRRFPGPAGFLPEQTQGQSLDDVVVSVPHTPAHGAVARSPNQVSSSQTEEDEFSGGAWAAMKAEMGLDERNPSCFLQTYSVVMVLRKAALKQLAKNKVPNMAVLLKSIVHTNTDAKAVFKDPTGEIQGTVHRRLLEERAEELKVGAVLLLKQVGVFSPSHRNHYLNVTQNNLLRIYTSDGVGLSSTQLSPLFLEPMLQSTAQPPTIRREPVSQMHLVFDEEEDERQEGGRCTEGGKDPQAPTDGRLRSSGGPQQPAGNPAPQNPDWDEDDDLDELLGELPDDSYSL</sequence>
<feature type="compositionally biased region" description="Low complexity" evidence="1">
    <location>
        <begin position="63"/>
        <end position="84"/>
    </location>
</feature>
<evidence type="ECO:0000256" key="1">
    <source>
        <dbReference type="SAM" id="MobiDB-lite"/>
    </source>
</evidence>
<feature type="region of interest" description="Disordered" evidence="1">
    <location>
        <begin position="553"/>
        <end position="619"/>
    </location>
</feature>
<evidence type="ECO:0000313" key="3">
    <source>
        <dbReference type="EMBL" id="CAB1440423.1"/>
    </source>
</evidence>
<dbReference type="GO" id="GO:0000725">
    <property type="term" value="P:recombinational repair"/>
    <property type="evidence" value="ECO:0007669"/>
    <property type="project" value="InterPro"/>
</dbReference>
<feature type="region of interest" description="Disordered" evidence="1">
    <location>
        <begin position="237"/>
        <end position="273"/>
    </location>
</feature>
<dbReference type="AlphaFoldDB" id="A0A9N7V0E1"/>
<comment type="caution">
    <text evidence="3">The sequence shown here is derived from an EMBL/GenBank/DDBJ whole genome shotgun (WGS) entry which is preliminary data.</text>
</comment>
<organism evidence="3 4">
    <name type="scientific">Pleuronectes platessa</name>
    <name type="common">European plaice</name>
    <dbReference type="NCBI Taxonomy" id="8262"/>
    <lineage>
        <taxon>Eukaryota</taxon>
        <taxon>Metazoa</taxon>
        <taxon>Chordata</taxon>
        <taxon>Craniata</taxon>
        <taxon>Vertebrata</taxon>
        <taxon>Euteleostomi</taxon>
        <taxon>Actinopterygii</taxon>
        <taxon>Neopterygii</taxon>
        <taxon>Teleostei</taxon>
        <taxon>Neoteleostei</taxon>
        <taxon>Acanthomorphata</taxon>
        <taxon>Carangaria</taxon>
        <taxon>Pleuronectiformes</taxon>
        <taxon>Pleuronectoidei</taxon>
        <taxon>Pleuronectidae</taxon>
        <taxon>Pleuronectes</taxon>
    </lineage>
</organism>
<feature type="region of interest" description="Disordered" evidence="1">
    <location>
        <begin position="366"/>
        <end position="385"/>
    </location>
</feature>
<reference evidence="3" key="1">
    <citation type="submission" date="2020-03" db="EMBL/GenBank/DDBJ databases">
        <authorList>
            <person name="Weist P."/>
        </authorList>
    </citation>
    <scope>NUCLEOTIDE SEQUENCE</scope>
</reference>
<name>A0A9N7V0E1_PLEPL</name>
<dbReference type="Pfam" id="PF15072">
    <property type="entry name" value="HROB"/>
    <property type="match status" value="1"/>
</dbReference>
<dbReference type="InterPro" id="IPR058570">
    <property type="entry name" value="HROB_OB"/>
</dbReference>
<dbReference type="InterPro" id="IPR028045">
    <property type="entry name" value="HROB"/>
</dbReference>
<feature type="region of interest" description="Disordered" evidence="1">
    <location>
        <begin position="148"/>
        <end position="186"/>
    </location>
</feature>
<keyword evidence="4" id="KW-1185">Reference proteome</keyword>
<feature type="compositionally biased region" description="Low complexity" evidence="1">
    <location>
        <begin position="98"/>
        <end position="109"/>
    </location>
</feature>